<organism evidence="19 20">
    <name type="scientific">Trichostrongylus colubriformis</name>
    <name type="common">Black scour worm</name>
    <dbReference type="NCBI Taxonomy" id="6319"/>
    <lineage>
        <taxon>Eukaryota</taxon>
        <taxon>Metazoa</taxon>
        <taxon>Ecdysozoa</taxon>
        <taxon>Nematoda</taxon>
        <taxon>Chromadorea</taxon>
        <taxon>Rhabditida</taxon>
        <taxon>Rhabditina</taxon>
        <taxon>Rhabditomorpha</taxon>
        <taxon>Strongyloidea</taxon>
        <taxon>Trichostrongylidae</taxon>
        <taxon>Trichostrongylus</taxon>
    </lineage>
</organism>
<feature type="binding site" evidence="14">
    <location>
        <position position="256"/>
    </location>
    <ligand>
        <name>Zn(2+)</name>
        <dbReference type="ChEBI" id="CHEBI:29105"/>
        <note>catalytic</note>
    </ligand>
</feature>
<comment type="caution">
    <text evidence="19">The sequence shown here is derived from an EMBL/GenBank/DDBJ whole genome shotgun (WGS) entry which is preliminary data.</text>
</comment>
<feature type="binding site" evidence="14">
    <location>
        <position position="266"/>
    </location>
    <ligand>
        <name>Zn(2+)</name>
        <dbReference type="ChEBI" id="CHEBI:29105"/>
        <note>catalytic</note>
    </ligand>
</feature>
<evidence type="ECO:0000259" key="17">
    <source>
        <dbReference type="PROSITE" id="PS01180"/>
    </source>
</evidence>
<dbReference type="PANTHER" id="PTHR10127:SF793">
    <property type="entry name" value="ZINC METALLOPROTEINASE NAS-31"/>
    <property type="match status" value="1"/>
</dbReference>
<evidence type="ECO:0000256" key="15">
    <source>
        <dbReference type="RuleBase" id="RU361183"/>
    </source>
</evidence>
<dbReference type="Pfam" id="PF01400">
    <property type="entry name" value="Astacin"/>
    <property type="match status" value="1"/>
</dbReference>
<dbReference type="GO" id="GO:0006508">
    <property type="term" value="P:proteolysis"/>
    <property type="evidence" value="ECO:0007669"/>
    <property type="project" value="UniProtKB-KW"/>
</dbReference>
<keyword evidence="5 14" id="KW-0479">Metal-binding</keyword>
<evidence type="ECO:0000256" key="4">
    <source>
        <dbReference type="ARBA" id="ARBA00022670"/>
    </source>
</evidence>
<evidence type="ECO:0000256" key="16">
    <source>
        <dbReference type="SAM" id="Phobius"/>
    </source>
</evidence>
<feature type="active site" evidence="14">
    <location>
        <position position="257"/>
    </location>
</feature>
<dbReference type="Gene3D" id="3.40.390.10">
    <property type="entry name" value="Collagenase (Catalytic Domain)"/>
    <property type="match status" value="1"/>
</dbReference>
<evidence type="ECO:0000256" key="3">
    <source>
        <dbReference type="ARBA" id="ARBA00022536"/>
    </source>
</evidence>
<evidence type="ECO:0000256" key="14">
    <source>
        <dbReference type="PROSITE-ProRule" id="PRU01211"/>
    </source>
</evidence>
<evidence type="ECO:0000256" key="2">
    <source>
        <dbReference type="ARBA" id="ARBA00022525"/>
    </source>
</evidence>
<comment type="caution">
    <text evidence="13">Lacks conserved residue(s) required for the propagation of feature annotation.</text>
</comment>
<keyword evidence="16" id="KW-0812">Transmembrane</keyword>
<dbReference type="GO" id="GO:0004222">
    <property type="term" value="F:metalloendopeptidase activity"/>
    <property type="evidence" value="ECO:0007669"/>
    <property type="project" value="UniProtKB-UniRule"/>
</dbReference>
<keyword evidence="16" id="KW-0472">Membrane</keyword>
<keyword evidence="16" id="KW-1133">Transmembrane helix</keyword>
<evidence type="ECO:0000256" key="1">
    <source>
        <dbReference type="ARBA" id="ARBA00004613"/>
    </source>
</evidence>
<dbReference type="SUPFAM" id="SSF55486">
    <property type="entry name" value="Metalloproteases ('zincins'), catalytic domain"/>
    <property type="match status" value="1"/>
</dbReference>
<dbReference type="AlphaFoldDB" id="A0AAN8J3I1"/>
<feature type="domain" description="CUB" evidence="17">
    <location>
        <begin position="402"/>
        <end position="518"/>
    </location>
</feature>
<dbReference type="EMBL" id="WIXE01001582">
    <property type="protein sequence ID" value="KAK5985564.1"/>
    <property type="molecule type" value="Genomic_DNA"/>
</dbReference>
<evidence type="ECO:0000313" key="19">
    <source>
        <dbReference type="EMBL" id="KAK5985564.1"/>
    </source>
</evidence>
<dbReference type="InterPro" id="IPR001506">
    <property type="entry name" value="Peptidase_M12A"/>
</dbReference>
<comment type="cofactor">
    <cofactor evidence="14 15">
        <name>Zn(2+)</name>
        <dbReference type="ChEBI" id="CHEBI:29105"/>
    </cofactor>
    <text evidence="14 15">Binds 1 zinc ion per subunit.</text>
</comment>
<dbReference type="PROSITE" id="PS51864">
    <property type="entry name" value="ASTACIN"/>
    <property type="match status" value="1"/>
</dbReference>
<dbReference type="GO" id="GO:0018996">
    <property type="term" value="P:molting cycle, collagen and cuticulin-based cuticle"/>
    <property type="evidence" value="ECO:0007669"/>
    <property type="project" value="InterPro"/>
</dbReference>
<evidence type="ECO:0000256" key="10">
    <source>
        <dbReference type="ARBA" id="ARBA00023157"/>
    </source>
</evidence>
<reference evidence="19 20" key="1">
    <citation type="submission" date="2019-10" db="EMBL/GenBank/DDBJ databases">
        <title>Assembly and Annotation for the nematode Trichostrongylus colubriformis.</title>
        <authorList>
            <person name="Martin J."/>
        </authorList>
    </citation>
    <scope>NUCLEOTIDE SEQUENCE [LARGE SCALE GENOMIC DNA]</scope>
    <source>
        <strain evidence="19">G859</strain>
        <tissue evidence="19">Whole worm</tissue>
    </source>
</reference>
<dbReference type="PANTHER" id="PTHR10127">
    <property type="entry name" value="DISCOIDIN, CUB, EGF, LAMININ , AND ZINC METALLOPROTEASE DOMAIN CONTAINING"/>
    <property type="match status" value="1"/>
</dbReference>
<dbReference type="InterPro" id="IPR024079">
    <property type="entry name" value="MetalloPept_cat_dom_sf"/>
</dbReference>
<dbReference type="InterPro" id="IPR035914">
    <property type="entry name" value="Sperma_CUB_dom_sf"/>
</dbReference>
<evidence type="ECO:0000313" key="20">
    <source>
        <dbReference type="Proteomes" id="UP001331761"/>
    </source>
</evidence>
<accession>A0AAN8J3I1</accession>
<keyword evidence="9 14" id="KW-0482">Metalloprotease</keyword>
<dbReference type="SUPFAM" id="SSF49854">
    <property type="entry name" value="Spermadhesin, CUB domain"/>
    <property type="match status" value="1"/>
</dbReference>
<keyword evidence="6" id="KW-0732">Signal</keyword>
<dbReference type="PRINTS" id="PR00480">
    <property type="entry name" value="ASTACIN"/>
</dbReference>
<dbReference type="InterPro" id="IPR017050">
    <property type="entry name" value="Metallopeptidase_nem"/>
</dbReference>
<sequence>MLHYVATPSPYEIILCLEMRLILLLLILAVTIHALDFKHLLKKTGNFIEKLSAKTSTKFMKLFERTGITSLGGRLAEMRSKIWNKLMLRFPNKKNKEVEEIMKKVEAKGNNTSKGSEHSIYKINAEKNVGQSLFQSDILLTKQQADEIMESTEKEGGRDRRQALVDESYPDTMWQEGVSYRFLKSAAEHTRRVFRLAVRQWQEATCIDFFEDENRKANDSILVVEEDGCWSYLGRVGSIQPLSLGDGCDEVGTALHEIGHALGLYHTMSRYDRDDFIKFAFENVDVDLMDEYVKTTKEISDNYGHPYDYGSVMHYGQTSCSKNDEPTMVAYDIKYQETMGSHVLSFIDKSIINDHYKCKDKCSKKTSAKCKNGGFPHPRNCSECICPSGYGGALCHERPKGCGAILEAKKERQYMVDRLGLGEEARDEFTFCNYWIEAPEGFAVEIEIISISDGFGEEGCTLGGVEIKSNADQTVTGYRFCSLRDNNTVLVSNSSRVPVITFSRYREQQIVLQYRIAF</sequence>
<evidence type="ECO:0000256" key="7">
    <source>
        <dbReference type="ARBA" id="ARBA00022801"/>
    </source>
</evidence>
<evidence type="ECO:0000256" key="13">
    <source>
        <dbReference type="PROSITE-ProRule" id="PRU00059"/>
    </source>
</evidence>
<dbReference type="Proteomes" id="UP001331761">
    <property type="component" value="Unassembled WGS sequence"/>
</dbReference>
<dbReference type="PIRSF" id="PIRSF036365">
    <property type="entry name" value="Astacin_nematoda"/>
    <property type="match status" value="1"/>
</dbReference>
<evidence type="ECO:0000256" key="12">
    <source>
        <dbReference type="PIRNR" id="PIRNR036365"/>
    </source>
</evidence>
<dbReference type="GO" id="GO:0008270">
    <property type="term" value="F:zinc ion binding"/>
    <property type="evidence" value="ECO:0007669"/>
    <property type="project" value="UniProtKB-UniRule"/>
</dbReference>
<dbReference type="PROSITE" id="PS01180">
    <property type="entry name" value="CUB"/>
    <property type="match status" value="1"/>
</dbReference>
<keyword evidence="7 14" id="KW-0378">Hydrolase</keyword>
<evidence type="ECO:0000256" key="5">
    <source>
        <dbReference type="ARBA" id="ARBA00022723"/>
    </source>
</evidence>
<keyword evidence="2 12" id="KW-0964">Secreted</keyword>
<dbReference type="CDD" id="cd04280">
    <property type="entry name" value="ZnMc_astacin_like"/>
    <property type="match status" value="1"/>
</dbReference>
<feature type="binding site" evidence="14">
    <location>
        <position position="260"/>
    </location>
    <ligand>
        <name>Zn(2+)</name>
        <dbReference type="ChEBI" id="CHEBI:29105"/>
        <note>catalytic</note>
    </ligand>
</feature>
<keyword evidence="8 14" id="KW-0862">Zinc</keyword>
<dbReference type="PROSITE" id="PS01186">
    <property type="entry name" value="EGF_2"/>
    <property type="match status" value="1"/>
</dbReference>
<evidence type="ECO:0000259" key="18">
    <source>
        <dbReference type="PROSITE" id="PS51864"/>
    </source>
</evidence>
<dbReference type="SMART" id="SM00235">
    <property type="entry name" value="ZnMc"/>
    <property type="match status" value="1"/>
</dbReference>
<dbReference type="GO" id="GO:0005576">
    <property type="term" value="C:extracellular region"/>
    <property type="evidence" value="ECO:0007669"/>
    <property type="project" value="UniProtKB-SubCell"/>
</dbReference>
<dbReference type="InterPro" id="IPR000742">
    <property type="entry name" value="EGF"/>
</dbReference>
<feature type="domain" description="Peptidase M12A" evidence="18">
    <location>
        <begin position="162"/>
        <end position="359"/>
    </location>
</feature>
<name>A0AAN8J3I1_TRICO</name>
<evidence type="ECO:0000256" key="6">
    <source>
        <dbReference type="ARBA" id="ARBA00022729"/>
    </source>
</evidence>
<dbReference type="InterPro" id="IPR034035">
    <property type="entry name" value="Astacin-like_dom"/>
</dbReference>
<evidence type="ECO:0000256" key="8">
    <source>
        <dbReference type="ARBA" id="ARBA00022833"/>
    </source>
</evidence>
<keyword evidence="3" id="KW-0245">EGF-like domain</keyword>
<keyword evidence="20" id="KW-1185">Reference proteome</keyword>
<proteinExistence type="predicted"/>
<feature type="transmembrane region" description="Helical" evidence="16">
    <location>
        <begin position="12"/>
        <end position="35"/>
    </location>
</feature>
<evidence type="ECO:0000256" key="9">
    <source>
        <dbReference type="ARBA" id="ARBA00023049"/>
    </source>
</evidence>
<dbReference type="InterPro" id="IPR000859">
    <property type="entry name" value="CUB_dom"/>
</dbReference>
<protein>
    <recommendedName>
        <fullName evidence="12">Zinc metalloproteinase</fullName>
    </recommendedName>
</protein>
<keyword evidence="11" id="KW-0325">Glycoprotein</keyword>
<gene>
    <name evidence="19" type="ORF">GCK32_006616</name>
</gene>
<keyword evidence="4 14" id="KW-0645">Protease</keyword>
<comment type="subcellular location">
    <subcellularLocation>
        <location evidence="1 12">Secreted</location>
    </subcellularLocation>
</comment>
<keyword evidence="10" id="KW-1015">Disulfide bond</keyword>
<dbReference type="InterPro" id="IPR006026">
    <property type="entry name" value="Peptidase_Metallo"/>
</dbReference>
<evidence type="ECO:0000256" key="11">
    <source>
        <dbReference type="ARBA" id="ARBA00023180"/>
    </source>
</evidence>